<sequence length="286" mass="30356">MRCLRCLVMDVLATLRSTGIWLTACAFCCVLMLVALRLEVGMALAGADDGMTFDVAFTLGDYLLGYFAGCVPFTGGDDRAFAPPIGWFVFFLLLVVGLARYPRESLRGFGQQVLIACGSRWTWWWAKCVWVAGSVLLFCATALLVALLFSLIAGSGPSWSVSPDMLYLIDFPWQELRGAPYDALSFMGAVVVVAISLGLFQLCLSFLFGTISGVGASAGLLVASAFGVGPIGFCAFSMAARCGAFVADGWLLAEAIAVCGVVAIASMLVGGIAFNRRRCFGSEDSL</sequence>
<reference evidence="2 3" key="1">
    <citation type="submission" date="2013-04" db="EMBL/GenBank/DDBJ databases">
        <title>The Genome Sequence of Enterorhabdus caecimuris B7.</title>
        <authorList>
            <consortium name="The Broad Institute Genomics Platform"/>
            <consortium name="The Broad Institute Genome Sequencing Center for Infectious Disease"/>
            <person name="Earl A."/>
            <person name="Xavier R."/>
            <person name="Elson C."/>
            <person name="Duck W."/>
            <person name="Walker B."/>
            <person name="Young S."/>
            <person name="Zeng Q."/>
            <person name="Gargeya S."/>
            <person name="Fitzgerald M."/>
            <person name="Haas B."/>
            <person name="Abouelleil A."/>
            <person name="Allen A.W."/>
            <person name="Alvarado L."/>
            <person name="Arachchi H.M."/>
            <person name="Berlin A.M."/>
            <person name="Chapman S.B."/>
            <person name="Gainer-Dewar J."/>
            <person name="Goldberg J."/>
            <person name="Griggs A."/>
            <person name="Gujja S."/>
            <person name="Hansen M."/>
            <person name="Howarth C."/>
            <person name="Imamovic A."/>
            <person name="Ireland A."/>
            <person name="Larimer J."/>
            <person name="McCowan C."/>
            <person name="Murphy C."/>
            <person name="Pearson M."/>
            <person name="Poon T.W."/>
            <person name="Priest M."/>
            <person name="Roberts A."/>
            <person name="Saif S."/>
            <person name="Shea T."/>
            <person name="Sisk P."/>
            <person name="Sykes S."/>
            <person name="Wortman J."/>
            <person name="Nusbaum C."/>
            <person name="Birren B."/>
        </authorList>
    </citation>
    <scope>NUCLEOTIDE SEQUENCE [LARGE SCALE GENOMIC DNA]</scope>
    <source>
        <strain evidence="2 3">B7</strain>
    </source>
</reference>
<keyword evidence="1" id="KW-0812">Transmembrane</keyword>
<evidence type="ECO:0000313" key="2">
    <source>
        <dbReference type="EMBL" id="EOS50683.1"/>
    </source>
</evidence>
<dbReference type="STRING" id="1235794.C811_01097"/>
<feature type="transmembrane region" description="Helical" evidence="1">
    <location>
        <begin position="20"/>
        <end position="40"/>
    </location>
</feature>
<keyword evidence="1" id="KW-0472">Membrane</keyword>
<evidence type="ECO:0000256" key="1">
    <source>
        <dbReference type="SAM" id="Phobius"/>
    </source>
</evidence>
<dbReference type="EMBL" id="ASSY01000008">
    <property type="protein sequence ID" value="EOS50683.1"/>
    <property type="molecule type" value="Genomic_DNA"/>
</dbReference>
<dbReference type="AlphaFoldDB" id="R9KWM1"/>
<dbReference type="Proteomes" id="UP000014204">
    <property type="component" value="Unassembled WGS sequence"/>
</dbReference>
<keyword evidence="3" id="KW-1185">Reference proteome</keyword>
<accession>R9KWM1</accession>
<feature type="transmembrane region" description="Helical" evidence="1">
    <location>
        <begin position="129"/>
        <end position="153"/>
    </location>
</feature>
<gene>
    <name evidence="2" type="ORF">C811_01097</name>
</gene>
<organism evidence="2 3">
    <name type="scientific">Adlercreutzia caecimuris B7</name>
    <dbReference type="NCBI Taxonomy" id="1235794"/>
    <lineage>
        <taxon>Bacteria</taxon>
        <taxon>Bacillati</taxon>
        <taxon>Actinomycetota</taxon>
        <taxon>Coriobacteriia</taxon>
        <taxon>Eggerthellales</taxon>
        <taxon>Eggerthellaceae</taxon>
        <taxon>Adlercreutzia</taxon>
    </lineage>
</organism>
<dbReference type="HOGENOM" id="CLU_085024_0_0_11"/>
<name>R9KWM1_9ACTN</name>
<feature type="transmembrane region" description="Helical" evidence="1">
    <location>
        <begin position="80"/>
        <end position="99"/>
    </location>
</feature>
<feature type="transmembrane region" description="Helical" evidence="1">
    <location>
        <begin position="183"/>
        <end position="208"/>
    </location>
</feature>
<feature type="transmembrane region" description="Helical" evidence="1">
    <location>
        <begin position="251"/>
        <end position="274"/>
    </location>
</feature>
<dbReference type="eggNOG" id="ENOG50329A3">
    <property type="taxonomic scope" value="Bacteria"/>
</dbReference>
<keyword evidence="1" id="KW-1133">Transmembrane helix</keyword>
<feature type="transmembrane region" description="Helical" evidence="1">
    <location>
        <begin position="220"/>
        <end position="239"/>
    </location>
</feature>
<protein>
    <submittedName>
        <fullName evidence="2">Uncharacterized protein</fullName>
    </submittedName>
</protein>
<proteinExistence type="predicted"/>
<comment type="caution">
    <text evidence="2">The sequence shown here is derived from an EMBL/GenBank/DDBJ whole genome shotgun (WGS) entry which is preliminary data.</text>
</comment>
<evidence type="ECO:0000313" key="3">
    <source>
        <dbReference type="Proteomes" id="UP000014204"/>
    </source>
</evidence>